<feature type="region of interest" description="Disordered" evidence="1">
    <location>
        <begin position="157"/>
        <end position="208"/>
    </location>
</feature>
<feature type="compositionally biased region" description="Basic and acidic residues" evidence="1">
    <location>
        <begin position="238"/>
        <end position="251"/>
    </location>
</feature>
<feature type="region of interest" description="Disordered" evidence="1">
    <location>
        <begin position="17"/>
        <end position="65"/>
    </location>
</feature>
<dbReference type="EMBL" id="HBUF01569070">
    <property type="protein sequence ID" value="CAG6765772.1"/>
    <property type="molecule type" value="Transcribed_RNA"/>
</dbReference>
<organism evidence="2">
    <name type="scientific">Cacopsylla melanoneura</name>
    <dbReference type="NCBI Taxonomy" id="428564"/>
    <lineage>
        <taxon>Eukaryota</taxon>
        <taxon>Metazoa</taxon>
        <taxon>Ecdysozoa</taxon>
        <taxon>Arthropoda</taxon>
        <taxon>Hexapoda</taxon>
        <taxon>Insecta</taxon>
        <taxon>Pterygota</taxon>
        <taxon>Neoptera</taxon>
        <taxon>Paraneoptera</taxon>
        <taxon>Hemiptera</taxon>
        <taxon>Sternorrhyncha</taxon>
        <taxon>Psylloidea</taxon>
        <taxon>Psyllidae</taxon>
        <taxon>Psyllinae</taxon>
        <taxon>Cacopsylla</taxon>
    </lineage>
</organism>
<feature type="region of interest" description="Disordered" evidence="1">
    <location>
        <begin position="236"/>
        <end position="260"/>
    </location>
</feature>
<protein>
    <submittedName>
        <fullName evidence="2">Uncharacterized protein</fullName>
    </submittedName>
</protein>
<dbReference type="AlphaFoldDB" id="A0A8D9AK14"/>
<evidence type="ECO:0000313" key="2">
    <source>
        <dbReference type="EMBL" id="CAG6765772.1"/>
    </source>
</evidence>
<feature type="compositionally biased region" description="Basic and acidic residues" evidence="1">
    <location>
        <begin position="38"/>
        <end position="65"/>
    </location>
</feature>
<sequence>MMKRRFKRVMSYFFNFDSNKTPNKKSRKGATNGNTNENSHRERNSQWERDSQRELQNSHKDYQNSHREYQNSHLLSESEYIIRRLNETNANGLTPREVAFSRYTPLPRIGESLQDNHGTEANQIPHQSMPVTEVTTSHYVTYKISPVQVRKPKKVTYQLSPLATHRKERSPSPPRQRSKQRSPSPPRYRSKQRSPSPPRHRPKLRRSTTYVVRDPVIIKGPLLEYLKIHDNMVTTRVHAPEKPSTKKRDNNGKGGKVVAKPINAKQRLNEVKEKFKRQQEELKASGEEKGFWLEL</sequence>
<feature type="compositionally biased region" description="Basic residues" evidence="1">
    <location>
        <begin position="188"/>
        <end position="206"/>
    </location>
</feature>
<reference evidence="2" key="1">
    <citation type="submission" date="2021-05" db="EMBL/GenBank/DDBJ databases">
        <authorList>
            <person name="Alioto T."/>
            <person name="Alioto T."/>
            <person name="Gomez Garrido J."/>
        </authorList>
    </citation>
    <scope>NUCLEOTIDE SEQUENCE</scope>
</reference>
<name>A0A8D9AK14_9HEMI</name>
<proteinExistence type="predicted"/>
<evidence type="ECO:0000256" key="1">
    <source>
        <dbReference type="SAM" id="MobiDB-lite"/>
    </source>
</evidence>
<accession>A0A8D9AK14</accession>